<dbReference type="InterPro" id="IPR006311">
    <property type="entry name" value="TAT_signal"/>
</dbReference>
<evidence type="ECO:0000313" key="2">
    <source>
        <dbReference type="Proteomes" id="UP000321083"/>
    </source>
</evidence>
<sequence>MLAFHDFDRRVGRRCFLQAGSLALGGLGLPSLLQAAATGSVLRDKSVIFLFLHGGPSQTETFDPKMTAPVGIQSATGELQTKIPGVTFGGTFPRLAGLADRLNILRSFVTGDGNHDIKPIVGRDTLNANLGSLYARVAGTNRAGTGIPTNIALFPQAVVPEAQPFVKSFGDFTTAGTLGGGYRPFVPGASGEAQENMTLHLDRSRLDDRRHLLTQLDSLRRSVDQSGVISGLDRVQQQAFDTIVGGVASAFDLRREDAATIQRYDTAGLLRPDDISRRWNNHKNYVDNVQSLGRLLLLSRRLCEAGCGFVTVTTNFVWDMHSDVNNAGVEEGMRYMGGPLDHALSAFVEDLWSRGLQDRILLVACGEMGRTPRINANGGRDHWGGLAPLLVAGGGLPGGRVIGESSRDAGEPASAAYHIPNLIATILHTLFDVSQLRLEPGIPREITQRLTAAEPIPGLLA</sequence>
<dbReference type="InterPro" id="IPR010869">
    <property type="entry name" value="DUF1501"/>
</dbReference>
<reference evidence="1 2" key="2">
    <citation type="submission" date="2019-08" db="EMBL/GenBank/DDBJ databases">
        <authorList>
            <person name="Henke P."/>
        </authorList>
    </citation>
    <scope>NUCLEOTIDE SEQUENCE [LARGE SCALE GENOMIC DNA]</scope>
    <source>
        <strain evidence="1">Phe10_nw2017</strain>
    </source>
</reference>
<dbReference type="Pfam" id="PF07394">
    <property type="entry name" value="DUF1501"/>
    <property type="match status" value="1"/>
</dbReference>
<evidence type="ECO:0000313" key="1">
    <source>
        <dbReference type="EMBL" id="TWW09784.1"/>
    </source>
</evidence>
<organism evidence="1 2">
    <name type="scientific">Planctomyces bekefii</name>
    <dbReference type="NCBI Taxonomy" id="1653850"/>
    <lineage>
        <taxon>Bacteria</taxon>
        <taxon>Pseudomonadati</taxon>
        <taxon>Planctomycetota</taxon>
        <taxon>Planctomycetia</taxon>
        <taxon>Planctomycetales</taxon>
        <taxon>Planctomycetaceae</taxon>
        <taxon>Planctomyces</taxon>
    </lineage>
</organism>
<comment type="caution">
    <text evidence="1">The sequence shown here is derived from an EMBL/GenBank/DDBJ whole genome shotgun (WGS) entry which is preliminary data.</text>
</comment>
<dbReference type="EMBL" id="SRHE01000179">
    <property type="protein sequence ID" value="TWW09784.1"/>
    <property type="molecule type" value="Genomic_DNA"/>
</dbReference>
<dbReference type="AlphaFoldDB" id="A0A5C6M9U1"/>
<proteinExistence type="predicted"/>
<reference evidence="1 2" key="1">
    <citation type="submission" date="2019-08" db="EMBL/GenBank/DDBJ databases">
        <title>100 year-old enigma solved: identification of Planctomyces bekefii, the type genus and species of the phylum Planctomycetes.</title>
        <authorList>
            <person name="Svetlana D.N."/>
            <person name="Overmann J."/>
        </authorList>
    </citation>
    <scope>NUCLEOTIDE SEQUENCE [LARGE SCALE GENOMIC DNA]</scope>
    <source>
        <strain evidence="1">Phe10_nw2017</strain>
    </source>
</reference>
<dbReference type="PANTHER" id="PTHR43737">
    <property type="entry name" value="BLL7424 PROTEIN"/>
    <property type="match status" value="1"/>
</dbReference>
<gene>
    <name evidence="1" type="ORF">E3A20_10870</name>
</gene>
<accession>A0A5C6M9U1</accession>
<dbReference type="PANTHER" id="PTHR43737:SF1">
    <property type="entry name" value="DUF1501 DOMAIN-CONTAINING PROTEIN"/>
    <property type="match status" value="1"/>
</dbReference>
<dbReference type="Proteomes" id="UP000321083">
    <property type="component" value="Unassembled WGS sequence"/>
</dbReference>
<protein>
    <submittedName>
        <fullName evidence="1">Sulfatase</fullName>
    </submittedName>
</protein>
<keyword evidence="2" id="KW-1185">Reference proteome</keyword>
<name>A0A5C6M9U1_9PLAN</name>
<dbReference type="PROSITE" id="PS51318">
    <property type="entry name" value="TAT"/>
    <property type="match status" value="1"/>
</dbReference>